<feature type="transmembrane region" description="Helical" evidence="2">
    <location>
        <begin position="75"/>
        <end position="96"/>
    </location>
</feature>
<comment type="caution">
    <text evidence="4">The sequence shown here is derived from an EMBL/GenBank/DDBJ whole genome shotgun (WGS) entry which is preliminary data.</text>
</comment>
<accession>A0AAD7I1J5</accession>
<feature type="region of interest" description="Disordered" evidence="1">
    <location>
        <begin position="214"/>
        <end position="235"/>
    </location>
</feature>
<gene>
    <name evidence="4" type="ORF">B0H16DRAFT_1733015</name>
</gene>
<keyword evidence="2" id="KW-0472">Membrane</keyword>
<dbReference type="AlphaFoldDB" id="A0AAD7I1J5"/>
<evidence type="ECO:0000256" key="2">
    <source>
        <dbReference type="SAM" id="Phobius"/>
    </source>
</evidence>
<keyword evidence="3" id="KW-0732">Signal</keyword>
<protein>
    <submittedName>
        <fullName evidence="4">Uncharacterized protein</fullName>
    </submittedName>
</protein>
<proteinExistence type="predicted"/>
<name>A0AAD7I1J5_9AGAR</name>
<sequence length="235" mass="26142">MPPHCPRRRRPFLLLYLVFHAAALQEARSFMCTSILLQLYRCACAPFTRTDLCASGRATGYEGAAGRAYTDLDEVSFLDCLLLSSPLALVAIYFLLHTYPHHPLFLALSSLCPHPSSSHFSTQILTFPPSAYPPLRLAPSFYPPSRSSSLPSVHDLNTFSSQTLGRPLAVLLSGGRASTTNATSSYTPTRQAPLEDQYLQHHQRHLFLRHHHTQPVRHESRDAAHEGAPKAQAHH</sequence>
<feature type="chain" id="PRO_5041964042" evidence="3">
    <location>
        <begin position="30"/>
        <end position="235"/>
    </location>
</feature>
<evidence type="ECO:0000256" key="1">
    <source>
        <dbReference type="SAM" id="MobiDB-lite"/>
    </source>
</evidence>
<dbReference type="EMBL" id="JARKIB010000148">
    <property type="protein sequence ID" value="KAJ7732017.1"/>
    <property type="molecule type" value="Genomic_DNA"/>
</dbReference>
<evidence type="ECO:0000256" key="3">
    <source>
        <dbReference type="SAM" id="SignalP"/>
    </source>
</evidence>
<evidence type="ECO:0000313" key="5">
    <source>
        <dbReference type="Proteomes" id="UP001215598"/>
    </source>
</evidence>
<keyword evidence="5" id="KW-1185">Reference proteome</keyword>
<evidence type="ECO:0000313" key="4">
    <source>
        <dbReference type="EMBL" id="KAJ7732017.1"/>
    </source>
</evidence>
<keyword evidence="2" id="KW-1133">Transmembrane helix</keyword>
<dbReference type="Proteomes" id="UP001215598">
    <property type="component" value="Unassembled WGS sequence"/>
</dbReference>
<keyword evidence="2" id="KW-0812">Transmembrane</keyword>
<feature type="signal peptide" evidence="3">
    <location>
        <begin position="1"/>
        <end position="29"/>
    </location>
</feature>
<feature type="compositionally biased region" description="Basic and acidic residues" evidence="1">
    <location>
        <begin position="216"/>
        <end position="228"/>
    </location>
</feature>
<organism evidence="4 5">
    <name type="scientific">Mycena metata</name>
    <dbReference type="NCBI Taxonomy" id="1033252"/>
    <lineage>
        <taxon>Eukaryota</taxon>
        <taxon>Fungi</taxon>
        <taxon>Dikarya</taxon>
        <taxon>Basidiomycota</taxon>
        <taxon>Agaricomycotina</taxon>
        <taxon>Agaricomycetes</taxon>
        <taxon>Agaricomycetidae</taxon>
        <taxon>Agaricales</taxon>
        <taxon>Marasmiineae</taxon>
        <taxon>Mycenaceae</taxon>
        <taxon>Mycena</taxon>
    </lineage>
</organism>
<reference evidence="4" key="1">
    <citation type="submission" date="2023-03" db="EMBL/GenBank/DDBJ databases">
        <title>Massive genome expansion in bonnet fungi (Mycena s.s.) driven by repeated elements and novel gene families across ecological guilds.</title>
        <authorList>
            <consortium name="Lawrence Berkeley National Laboratory"/>
            <person name="Harder C.B."/>
            <person name="Miyauchi S."/>
            <person name="Viragh M."/>
            <person name="Kuo A."/>
            <person name="Thoen E."/>
            <person name="Andreopoulos B."/>
            <person name="Lu D."/>
            <person name="Skrede I."/>
            <person name="Drula E."/>
            <person name="Henrissat B."/>
            <person name="Morin E."/>
            <person name="Kohler A."/>
            <person name="Barry K."/>
            <person name="LaButti K."/>
            <person name="Morin E."/>
            <person name="Salamov A."/>
            <person name="Lipzen A."/>
            <person name="Mereny Z."/>
            <person name="Hegedus B."/>
            <person name="Baldrian P."/>
            <person name="Stursova M."/>
            <person name="Weitz H."/>
            <person name="Taylor A."/>
            <person name="Grigoriev I.V."/>
            <person name="Nagy L.G."/>
            <person name="Martin F."/>
            <person name="Kauserud H."/>
        </authorList>
    </citation>
    <scope>NUCLEOTIDE SEQUENCE</scope>
    <source>
        <strain evidence="4">CBHHK182m</strain>
    </source>
</reference>